<dbReference type="FunFam" id="1.10.3430.10:FF:000001">
    <property type="entry name" value="Ammonium transporter Rh type C"/>
    <property type="match status" value="1"/>
</dbReference>
<dbReference type="InterPro" id="IPR002229">
    <property type="entry name" value="RhesusRHD"/>
</dbReference>
<evidence type="ECO:0000313" key="10">
    <source>
        <dbReference type="EnsemblMetazoa" id="AAEL008046-PB"/>
    </source>
</evidence>
<dbReference type="SUPFAM" id="SSF111352">
    <property type="entry name" value="Ammonium transporter"/>
    <property type="match status" value="1"/>
</dbReference>
<dbReference type="PANTHER" id="PTHR11730:SF60">
    <property type="entry name" value="RH50, ISOFORM D"/>
    <property type="match status" value="1"/>
</dbReference>
<evidence type="ECO:0000256" key="2">
    <source>
        <dbReference type="ARBA" id="ARBA00011036"/>
    </source>
</evidence>
<keyword evidence="8" id="KW-0325">Glycoprotein</keyword>
<organism evidence="10 11">
    <name type="scientific">Aedes aegypti</name>
    <name type="common">Yellowfever mosquito</name>
    <name type="synonym">Culex aegypti</name>
    <dbReference type="NCBI Taxonomy" id="7159"/>
    <lineage>
        <taxon>Eukaryota</taxon>
        <taxon>Metazoa</taxon>
        <taxon>Ecdysozoa</taxon>
        <taxon>Arthropoda</taxon>
        <taxon>Hexapoda</taxon>
        <taxon>Insecta</taxon>
        <taxon>Pterygota</taxon>
        <taxon>Neoptera</taxon>
        <taxon>Endopterygota</taxon>
        <taxon>Diptera</taxon>
        <taxon>Nematocera</taxon>
        <taxon>Culicoidea</taxon>
        <taxon>Culicidae</taxon>
        <taxon>Culicinae</taxon>
        <taxon>Aedini</taxon>
        <taxon>Aedes</taxon>
        <taxon>Stegomyia</taxon>
    </lineage>
</organism>
<sequence length="516" mass="55742">MHSPGSSVSGYVLLLLVQIVFIIVFGFFTDYSKDLLPKNATVSAAMEEAHEEQPLPKYPHFQDIHVMIFIGFGFLMTFLKRYGFSASGLNLLVAALAIQWAIIMRGCYEMEDGKIPLSLDNLIGADIAAAAVLISMGALLGRTTPMQLLVMAIIEIAIFAANEFLQIELMRIADVGGSITVHAFGAYFGLAVSFMLRPNKENAKTGPMECSSYSSDITAMIGTIFLWIFWPSFNSALVDGAEQERAIINTYLSLAGATVTTFVFSALVAHEKKFDMVHVQNSTLAGGVAVGSICNLLIHPFGAIMVGVIAGVISVLGYRFLTPAMLSSLRISDTCGVNNLHGMPALLSAVFSAIYASLATTETYGNTLTTIFPAMKQNSTLSEEDMHEMVIGGYGRSAAKQGAFQLFAILLTVVIAIVGGLFTGLVLRHRFFGGILKPPEHFLDDIWWSVEPPESGTVAIQNVMDTPRVAHPTVRLASSSQVPFIILKADIIFKRAKKKFNKPSPEVADHAPTGKG</sequence>
<evidence type="ECO:0000256" key="6">
    <source>
        <dbReference type="ARBA" id="ARBA00023136"/>
    </source>
</evidence>
<dbReference type="PANTHER" id="PTHR11730">
    <property type="entry name" value="AMMONIUM TRANSPORTER"/>
    <property type="match status" value="1"/>
</dbReference>
<dbReference type="Gene3D" id="1.10.3430.10">
    <property type="entry name" value="Ammonium transporter AmtB like domains"/>
    <property type="match status" value="1"/>
</dbReference>
<reference evidence="10 11" key="1">
    <citation type="submission" date="2017-06" db="EMBL/GenBank/DDBJ databases">
        <title>Aedes aegypti genome working group (AGWG) sequencing and assembly.</title>
        <authorList>
            <consortium name="Aedes aegypti Genome Working Group (AGWG)"/>
            <person name="Matthews B.J."/>
        </authorList>
    </citation>
    <scope>NUCLEOTIDE SEQUENCE [LARGE SCALE GENOMIC DNA]</scope>
    <source>
        <strain evidence="10 11">LVP_AGWG</strain>
    </source>
</reference>
<keyword evidence="4" id="KW-0812">Transmembrane</keyword>
<dbReference type="InterPro" id="IPR029020">
    <property type="entry name" value="Ammonium/urea_transptr"/>
</dbReference>
<gene>
    <name evidence="10" type="primary">5569951</name>
</gene>
<keyword evidence="6" id="KW-0472">Membrane</keyword>
<dbReference type="InParanoid" id="A0A6I8TF75"/>
<comment type="similarity">
    <text evidence="2">Belongs to the ammonium transporter (TC 2.A.49) family. Rh subfamily.</text>
</comment>
<dbReference type="InterPro" id="IPR024041">
    <property type="entry name" value="NH4_transpt_AmtB-like_dom"/>
</dbReference>
<keyword evidence="7" id="KW-0924">Ammonia transport</keyword>
<dbReference type="EnsemblMetazoa" id="AAEL008046-RB">
    <property type="protein sequence ID" value="AAEL008046-PB"/>
    <property type="gene ID" value="AAEL008046"/>
</dbReference>
<evidence type="ECO:0000256" key="4">
    <source>
        <dbReference type="ARBA" id="ARBA00022692"/>
    </source>
</evidence>
<dbReference type="GO" id="GO:0005886">
    <property type="term" value="C:plasma membrane"/>
    <property type="evidence" value="ECO:0007669"/>
    <property type="project" value="InterPro"/>
</dbReference>
<proteinExistence type="inferred from homology"/>
<keyword evidence="11" id="KW-1185">Reference proteome</keyword>
<evidence type="ECO:0000256" key="1">
    <source>
        <dbReference type="ARBA" id="ARBA00004141"/>
    </source>
</evidence>
<dbReference type="OrthoDB" id="534912at2759"/>
<dbReference type="GO" id="GO:0008519">
    <property type="term" value="F:ammonium channel activity"/>
    <property type="evidence" value="ECO:0007669"/>
    <property type="project" value="InterPro"/>
</dbReference>
<dbReference type="PRINTS" id="PR00342">
    <property type="entry name" value="RHESUSRHD"/>
</dbReference>
<evidence type="ECO:0000256" key="5">
    <source>
        <dbReference type="ARBA" id="ARBA00022989"/>
    </source>
</evidence>
<dbReference type="AlphaFoldDB" id="A0A6I8TF75"/>
<dbReference type="GO" id="GO:0097272">
    <property type="term" value="P:ammonium homeostasis"/>
    <property type="evidence" value="ECO:0007669"/>
    <property type="project" value="TreeGrafter"/>
</dbReference>
<dbReference type="FunCoup" id="A0A6I8TF75">
    <property type="interactions" value="25"/>
</dbReference>
<feature type="domain" description="Ammonium transporter AmtB-like" evidence="9">
    <location>
        <begin position="58"/>
        <end position="427"/>
    </location>
</feature>
<evidence type="ECO:0000259" key="9">
    <source>
        <dbReference type="Pfam" id="PF00909"/>
    </source>
</evidence>
<reference evidence="10" key="2">
    <citation type="submission" date="2020-05" db="UniProtKB">
        <authorList>
            <consortium name="EnsemblMetazoa"/>
        </authorList>
    </citation>
    <scope>IDENTIFICATION</scope>
    <source>
        <strain evidence="10">LVP_AGWG</strain>
    </source>
</reference>
<name>A0A6I8TF75_AEDAE</name>
<evidence type="ECO:0000313" key="11">
    <source>
        <dbReference type="Proteomes" id="UP000008820"/>
    </source>
</evidence>
<dbReference type="Proteomes" id="UP000008820">
    <property type="component" value="Chromosome 3"/>
</dbReference>
<evidence type="ECO:0000256" key="8">
    <source>
        <dbReference type="ARBA" id="ARBA00023180"/>
    </source>
</evidence>
<keyword evidence="3" id="KW-0813">Transport</keyword>
<comment type="subcellular location">
    <subcellularLocation>
        <location evidence="1">Membrane</location>
        <topology evidence="1">Multi-pass membrane protein</topology>
    </subcellularLocation>
</comment>
<evidence type="ECO:0000256" key="7">
    <source>
        <dbReference type="ARBA" id="ARBA00023177"/>
    </source>
</evidence>
<evidence type="ECO:0000256" key="3">
    <source>
        <dbReference type="ARBA" id="ARBA00022448"/>
    </source>
</evidence>
<protein>
    <recommendedName>
        <fullName evidence="9">Ammonium transporter AmtB-like domain-containing protein</fullName>
    </recommendedName>
</protein>
<keyword evidence="5" id="KW-1133">Transmembrane helix</keyword>
<accession>A0A6I8TF75</accession>
<dbReference type="Pfam" id="PF00909">
    <property type="entry name" value="Ammonium_transp"/>
    <property type="match status" value="1"/>
</dbReference>